<name>A0A016W254_9BILA</name>
<dbReference type="OrthoDB" id="5848315at2759"/>
<dbReference type="STRING" id="53326.A0A016W254"/>
<reference evidence="2" key="1">
    <citation type="journal article" date="2015" name="Nat. Genet.">
        <title>The genome and transcriptome of the zoonotic hookworm Ancylostoma ceylanicum identify infection-specific gene families.</title>
        <authorList>
            <person name="Schwarz E.M."/>
            <person name="Hu Y."/>
            <person name="Antoshechkin I."/>
            <person name="Miller M.M."/>
            <person name="Sternberg P.W."/>
            <person name="Aroian R.V."/>
        </authorList>
    </citation>
    <scope>NUCLEOTIDE SEQUENCE</scope>
    <source>
        <strain evidence="2">HY135</strain>
    </source>
</reference>
<sequence length="125" mass="14382">MMTSSLKLRSRPDHAQRLRAMESRTGSVGDCSKIANYRASKQNLFRRRSTRRRISNAQRLADLEDFINRRLLRLFDFGSGCVQIFVKTKRTVLNCKERSLPAVGELPRSSANPVHFPVQKPPLRL</sequence>
<accession>A0A016W254</accession>
<dbReference type="Proteomes" id="UP000024635">
    <property type="component" value="Unassembled WGS sequence"/>
</dbReference>
<proteinExistence type="predicted"/>
<dbReference type="AlphaFoldDB" id="A0A016W254"/>
<protein>
    <submittedName>
        <fullName evidence="1">Uncharacterized protein</fullName>
    </submittedName>
</protein>
<dbReference type="EMBL" id="JARK01001337">
    <property type="protein sequence ID" value="EYC33939.1"/>
    <property type="molecule type" value="Genomic_DNA"/>
</dbReference>
<evidence type="ECO:0000313" key="2">
    <source>
        <dbReference type="Proteomes" id="UP000024635"/>
    </source>
</evidence>
<evidence type="ECO:0000313" key="1">
    <source>
        <dbReference type="EMBL" id="EYC33939.1"/>
    </source>
</evidence>
<gene>
    <name evidence="1" type="primary">Acey_s0001.g176</name>
    <name evidence="1" type="ORF">Y032_0001g176</name>
</gene>
<comment type="caution">
    <text evidence="1">The sequence shown here is derived from an EMBL/GenBank/DDBJ whole genome shotgun (WGS) entry which is preliminary data.</text>
</comment>
<keyword evidence="2" id="KW-1185">Reference proteome</keyword>
<organism evidence="1 2">
    <name type="scientific">Ancylostoma ceylanicum</name>
    <dbReference type="NCBI Taxonomy" id="53326"/>
    <lineage>
        <taxon>Eukaryota</taxon>
        <taxon>Metazoa</taxon>
        <taxon>Ecdysozoa</taxon>
        <taxon>Nematoda</taxon>
        <taxon>Chromadorea</taxon>
        <taxon>Rhabditida</taxon>
        <taxon>Rhabditina</taxon>
        <taxon>Rhabditomorpha</taxon>
        <taxon>Strongyloidea</taxon>
        <taxon>Ancylostomatidae</taxon>
        <taxon>Ancylostomatinae</taxon>
        <taxon>Ancylostoma</taxon>
    </lineage>
</organism>